<feature type="domain" description="Flagellar hook protein FlgE/F/G-like D1" evidence="5">
    <location>
        <begin position="91"/>
        <end position="155"/>
    </location>
</feature>
<dbReference type="InterPro" id="IPR010930">
    <property type="entry name" value="Flg_bb/hook_C_dom"/>
</dbReference>
<dbReference type="PANTHER" id="PTHR30435">
    <property type="entry name" value="FLAGELLAR PROTEIN"/>
    <property type="match status" value="1"/>
</dbReference>
<reference evidence="6 7" key="1">
    <citation type="submission" date="2018-08" db="EMBL/GenBank/DDBJ databases">
        <title>Form III RuBisCO-mediated autotrophy in Thermodesulfobium bacteria.</title>
        <authorList>
            <person name="Toshchakov S.V."/>
            <person name="Kublanov I.V."/>
            <person name="Frolov E."/>
            <person name="Bonch-Osmolovskaya E.A."/>
            <person name="Tourova T.P."/>
            <person name="Chernych N.A."/>
            <person name="Lebedinsky A.V."/>
        </authorList>
    </citation>
    <scope>NUCLEOTIDE SEQUENCE [LARGE SCALE GENOMIC DNA]</scope>
    <source>
        <strain evidence="6 7">SR</strain>
    </source>
</reference>
<evidence type="ECO:0000259" key="5">
    <source>
        <dbReference type="Pfam" id="PF22692"/>
    </source>
</evidence>
<dbReference type="OrthoDB" id="9804559at2"/>
<dbReference type="EMBL" id="QSLN01000001">
    <property type="protein sequence ID" value="RDV84692.1"/>
    <property type="molecule type" value="Genomic_DNA"/>
</dbReference>
<keyword evidence="2" id="KW-0975">Bacterial flagellum</keyword>
<keyword evidence="7" id="KW-1185">Reference proteome</keyword>
<comment type="caution">
    <text evidence="6">The sequence shown here is derived from an EMBL/GenBank/DDBJ whole genome shotgun (WGS) entry which is preliminary data.</text>
</comment>
<proteinExistence type="inferred from homology"/>
<accession>A0A3D8P763</accession>
<dbReference type="InterPro" id="IPR020013">
    <property type="entry name" value="Flagellar_FlgE/F/G"/>
</dbReference>
<feature type="domain" description="Flagellar basal-body/hook protein C-terminal" evidence="4">
    <location>
        <begin position="211"/>
        <end position="255"/>
    </location>
</feature>
<evidence type="ECO:0000259" key="3">
    <source>
        <dbReference type="Pfam" id="PF00460"/>
    </source>
</evidence>
<dbReference type="PANTHER" id="PTHR30435:SF19">
    <property type="entry name" value="FLAGELLAR BASAL-BODY ROD PROTEIN FLGG"/>
    <property type="match status" value="1"/>
</dbReference>
<dbReference type="GO" id="GO:0071978">
    <property type="term" value="P:bacterial-type flagellum-dependent swarming motility"/>
    <property type="evidence" value="ECO:0007669"/>
    <property type="project" value="TreeGrafter"/>
</dbReference>
<name>A0A3D8P763_9THEO</name>
<dbReference type="RefSeq" id="WP_115791686.1">
    <property type="nucleotide sequence ID" value="NZ_QSLN01000001.1"/>
</dbReference>
<dbReference type="AlphaFoldDB" id="A0A3D8P763"/>
<dbReference type="NCBIfam" id="TIGR03506">
    <property type="entry name" value="FlgEFG_subfam"/>
    <property type="match status" value="1"/>
</dbReference>
<feature type="domain" description="Flagellar basal body rod protein N-terminal" evidence="3">
    <location>
        <begin position="5"/>
        <end position="35"/>
    </location>
</feature>
<comment type="similarity">
    <text evidence="1 2">Belongs to the flagella basal body rod proteins family.</text>
</comment>
<dbReference type="InterPro" id="IPR019776">
    <property type="entry name" value="Flagellar_basal_body_rod_CS"/>
</dbReference>
<organism evidence="6 7">
    <name type="scientific">Ammonifex thiophilus</name>
    <dbReference type="NCBI Taxonomy" id="444093"/>
    <lineage>
        <taxon>Bacteria</taxon>
        <taxon>Bacillati</taxon>
        <taxon>Bacillota</taxon>
        <taxon>Clostridia</taxon>
        <taxon>Thermoanaerobacterales</taxon>
        <taxon>Thermoanaerobacteraceae</taxon>
        <taxon>Ammonifex</taxon>
    </lineage>
</organism>
<keyword evidence="6" id="KW-0969">Cilium</keyword>
<dbReference type="InterPro" id="IPR053967">
    <property type="entry name" value="LlgE_F_G-like_D1"/>
</dbReference>
<dbReference type="PROSITE" id="PS00588">
    <property type="entry name" value="FLAGELLA_BB_ROD"/>
    <property type="match status" value="1"/>
</dbReference>
<comment type="subcellular location">
    <subcellularLocation>
        <location evidence="2">Bacterial flagellum basal body</location>
    </subcellularLocation>
</comment>
<dbReference type="Pfam" id="PF22692">
    <property type="entry name" value="LlgE_F_G_D1"/>
    <property type="match status" value="1"/>
</dbReference>
<evidence type="ECO:0000313" key="7">
    <source>
        <dbReference type="Proteomes" id="UP000256329"/>
    </source>
</evidence>
<dbReference type="SUPFAM" id="SSF117143">
    <property type="entry name" value="Flagellar hook protein flgE"/>
    <property type="match status" value="1"/>
</dbReference>
<evidence type="ECO:0000313" key="6">
    <source>
        <dbReference type="EMBL" id="RDV84692.1"/>
    </source>
</evidence>
<keyword evidence="6" id="KW-0966">Cell projection</keyword>
<protein>
    <submittedName>
        <fullName evidence="6">Flagellar hook-basal body protein</fullName>
    </submittedName>
</protein>
<gene>
    <name evidence="6" type="ORF">DXX99_01180</name>
</gene>
<sequence length="261" mass="28455">MIRGIYIAASGLNLQQALLDVTANNLANLSTPGFKQDRLTATTFSEVLLYRLEREGTAPIGTTNYGALPENSWTDFSQGALVETGNYRDVALAGEGFLVATVGGEELYFRSGTLFVDREGYLTTATGDRVLGEDRRPIQVGEEPFTILPDGTVEVAGKVAGRLLVVRVINPQQQEGRLPIWDSGILGKEGRNYYRLMPGYNAVPATGTLVRQGWLEAANVDLAGEMSRLCTCLRAYQLASRALKTHDELLNRIINQTAKSV</sequence>
<dbReference type="GO" id="GO:0009425">
    <property type="term" value="C:bacterial-type flagellum basal body"/>
    <property type="evidence" value="ECO:0007669"/>
    <property type="project" value="UniProtKB-SubCell"/>
</dbReference>
<dbReference type="Proteomes" id="UP000256329">
    <property type="component" value="Unassembled WGS sequence"/>
</dbReference>
<dbReference type="Pfam" id="PF06429">
    <property type="entry name" value="Flg_bbr_C"/>
    <property type="match status" value="1"/>
</dbReference>
<dbReference type="InterPro" id="IPR001444">
    <property type="entry name" value="Flag_bb_rod_N"/>
</dbReference>
<keyword evidence="6" id="KW-0282">Flagellum</keyword>
<evidence type="ECO:0000256" key="2">
    <source>
        <dbReference type="RuleBase" id="RU362116"/>
    </source>
</evidence>
<evidence type="ECO:0000259" key="4">
    <source>
        <dbReference type="Pfam" id="PF06429"/>
    </source>
</evidence>
<dbReference type="Pfam" id="PF00460">
    <property type="entry name" value="Flg_bb_rod"/>
    <property type="match status" value="1"/>
</dbReference>
<dbReference type="InterPro" id="IPR037925">
    <property type="entry name" value="FlgE/F/G-like"/>
</dbReference>
<evidence type="ECO:0000256" key="1">
    <source>
        <dbReference type="ARBA" id="ARBA00009677"/>
    </source>
</evidence>